<dbReference type="Gene3D" id="3.40.190.290">
    <property type="match status" value="1"/>
</dbReference>
<evidence type="ECO:0000313" key="7">
    <source>
        <dbReference type="Proteomes" id="UP000240254"/>
    </source>
</evidence>
<dbReference type="GO" id="GO:0043565">
    <property type="term" value="F:sequence-specific DNA binding"/>
    <property type="evidence" value="ECO:0007669"/>
    <property type="project" value="TreeGrafter"/>
</dbReference>
<dbReference type="PANTHER" id="PTHR30537">
    <property type="entry name" value="HTH-TYPE TRANSCRIPTIONAL REGULATOR"/>
    <property type="match status" value="1"/>
</dbReference>
<dbReference type="PANTHER" id="PTHR30537:SF5">
    <property type="entry name" value="HTH-TYPE TRANSCRIPTIONAL ACTIVATOR TTDR-RELATED"/>
    <property type="match status" value="1"/>
</dbReference>
<dbReference type="AlphaFoldDB" id="A0A2T3IIZ3"/>
<dbReference type="CDD" id="cd08422">
    <property type="entry name" value="PBP2_CrgA_like"/>
    <property type="match status" value="1"/>
</dbReference>
<dbReference type="EMBL" id="PYMK01000013">
    <property type="protein sequence ID" value="PSU28315.1"/>
    <property type="molecule type" value="Genomic_DNA"/>
</dbReference>
<comment type="caution">
    <text evidence="6">The sequence shown here is derived from an EMBL/GenBank/DDBJ whole genome shotgun (WGS) entry which is preliminary data.</text>
</comment>
<proteinExistence type="inferred from homology"/>
<dbReference type="SUPFAM" id="SSF53850">
    <property type="entry name" value="Periplasmic binding protein-like II"/>
    <property type="match status" value="1"/>
</dbReference>
<organism evidence="6 7">
    <name type="scientific">Photobacterium aquimaris</name>
    <dbReference type="NCBI Taxonomy" id="512643"/>
    <lineage>
        <taxon>Bacteria</taxon>
        <taxon>Pseudomonadati</taxon>
        <taxon>Pseudomonadota</taxon>
        <taxon>Gammaproteobacteria</taxon>
        <taxon>Vibrionales</taxon>
        <taxon>Vibrionaceae</taxon>
        <taxon>Photobacterium</taxon>
    </lineage>
</organism>
<protein>
    <submittedName>
        <fullName evidence="6">LysR family transcriptional regulator</fullName>
    </submittedName>
</protein>
<dbReference type="PROSITE" id="PS50931">
    <property type="entry name" value="HTH_LYSR"/>
    <property type="match status" value="1"/>
</dbReference>
<dbReference type="InterPro" id="IPR005119">
    <property type="entry name" value="LysR_subst-bd"/>
</dbReference>
<evidence type="ECO:0000256" key="2">
    <source>
        <dbReference type="ARBA" id="ARBA00023015"/>
    </source>
</evidence>
<name>A0A2T3IIZ3_9GAMM</name>
<dbReference type="GO" id="GO:0006351">
    <property type="term" value="P:DNA-templated transcription"/>
    <property type="evidence" value="ECO:0007669"/>
    <property type="project" value="TreeGrafter"/>
</dbReference>
<dbReference type="Gene3D" id="1.10.10.10">
    <property type="entry name" value="Winged helix-like DNA-binding domain superfamily/Winged helix DNA-binding domain"/>
    <property type="match status" value="1"/>
</dbReference>
<evidence type="ECO:0000256" key="3">
    <source>
        <dbReference type="ARBA" id="ARBA00023125"/>
    </source>
</evidence>
<dbReference type="InterPro" id="IPR058163">
    <property type="entry name" value="LysR-type_TF_proteobact-type"/>
</dbReference>
<evidence type="ECO:0000259" key="5">
    <source>
        <dbReference type="PROSITE" id="PS50931"/>
    </source>
</evidence>
<evidence type="ECO:0000256" key="1">
    <source>
        <dbReference type="ARBA" id="ARBA00009437"/>
    </source>
</evidence>
<dbReference type="InterPro" id="IPR036388">
    <property type="entry name" value="WH-like_DNA-bd_sf"/>
</dbReference>
<keyword evidence="2" id="KW-0805">Transcription regulation</keyword>
<feature type="domain" description="HTH lysR-type" evidence="5">
    <location>
        <begin position="1"/>
        <end position="59"/>
    </location>
</feature>
<reference evidence="6 7" key="1">
    <citation type="submission" date="2018-03" db="EMBL/GenBank/DDBJ databases">
        <title>Whole genome sequencing of Histamine producing bacteria.</title>
        <authorList>
            <person name="Butler K."/>
        </authorList>
    </citation>
    <scope>NUCLEOTIDE SEQUENCE [LARGE SCALE GENOMIC DNA]</scope>
    <source>
        <strain evidence="6 7">BS2</strain>
    </source>
</reference>
<dbReference type="Pfam" id="PF03466">
    <property type="entry name" value="LysR_substrate"/>
    <property type="match status" value="1"/>
</dbReference>
<dbReference type="FunFam" id="1.10.10.10:FF:000001">
    <property type="entry name" value="LysR family transcriptional regulator"/>
    <property type="match status" value="1"/>
</dbReference>
<dbReference type="SUPFAM" id="SSF46785">
    <property type="entry name" value="Winged helix' DNA-binding domain"/>
    <property type="match status" value="1"/>
</dbReference>
<evidence type="ECO:0000256" key="4">
    <source>
        <dbReference type="ARBA" id="ARBA00023163"/>
    </source>
</evidence>
<dbReference type="InterPro" id="IPR036390">
    <property type="entry name" value="WH_DNA-bd_sf"/>
</dbReference>
<sequence length="304" mass="34096">MDWITCANSFITVVEHGSLAQAANKLNTSSSALSKRLSWLEKQLGVQLLKRTTRHLTVTDAGQLFYQRSALLVNDWQQMLAETTATYGEVGGILRLGAPLATGSRLIVNYLTEFSQCYPKIKIELHTVTAGQLPDLNLDVFISREITEFNSCSYIATKLLSYQNGFYAAPAYLENNLPITTPEQLCQHNYLLFGEQNHQQDHTFENNQRLRLQGNFITTNPEVLVAGAVAGMGLILTSSQTIKRELDNGLLVPVLPTLKQPTDAIYAYYPKLNYHHVKTKLFIDFIKQKSSHPRPTITTFGTQD</sequence>
<gene>
    <name evidence="6" type="ORF">CTM88_13175</name>
</gene>
<dbReference type="Pfam" id="PF00126">
    <property type="entry name" value="HTH_1"/>
    <property type="match status" value="1"/>
</dbReference>
<dbReference type="OrthoDB" id="6706085at2"/>
<comment type="similarity">
    <text evidence="1">Belongs to the LysR transcriptional regulatory family.</text>
</comment>
<dbReference type="Proteomes" id="UP000240254">
    <property type="component" value="Unassembled WGS sequence"/>
</dbReference>
<dbReference type="GO" id="GO:0003700">
    <property type="term" value="F:DNA-binding transcription factor activity"/>
    <property type="evidence" value="ECO:0007669"/>
    <property type="project" value="InterPro"/>
</dbReference>
<keyword evidence="4" id="KW-0804">Transcription</keyword>
<dbReference type="RefSeq" id="WP_065167074.1">
    <property type="nucleotide sequence ID" value="NZ_LZEZ01000006.1"/>
</dbReference>
<dbReference type="InterPro" id="IPR000847">
    <property type="entry name" value="LysR_HTH_N"/>
</dbReference>
<accession>A0A2T3IIZ3</accession>
<keyword evidence="3" id="KW-0238">DNA-binding</keyword>
<evidence type="ECO:0000313" key="6">
    <source>
        <dbReference type="EMBL" id="PSU28315.1"/>
    </source>
</evidence>